<evidence type="ECO:0000256" key="3">
    <source>
        <dbReference type="ARBA" id="ARBA00022795"/>
    </source>
</evidence>
<dbReference type="RefSeq" id="WP_208692062.1">
    <property type="nucleotide sequence ID" value="NZ_CP022198.1"/>
</dbReference>
<reference evidence="8 9" key="1">
    <citation type="submission" date="2017-06" db="EMBL/GenBank/DDBJ databases">
        <title>Evolution towards high GC content and high-temperature stress adaptation in endophytic Pseudomonas oryzihabitans impacted its plant-growth promoting traits.</title>
        <authorList>
            <person name="Nascimento F.X."/>
        </authorList>
    </citation>
    <scope>NUCLEOTIDE SEQUENCE [LARGE SCALE GENOMIC DNA]</scope>
    <source>
        <strain evidence="8 9">MS8</strain>
    </source>
</reference>
<evidence type="ECO:0000259" key="6">
    <source>
        <dbReference type="Pfam" id="PF13860"/>
    </source>
</evidence>
<evidence type="ECO:0000256" key="4">
    <source>
        <dbReference type="ARBA" id="ARBA00024746"/>
    </source>
</evidence>
<evidence type="ECO:0000313" key="9">
    <source>
        <dbReference type="Proteomes" id="UP000250579"/>
    </source>
</evidence>
<comment type="similarity">
    <text evidence="1 5">Belongs to the FlgD family.</text>
</comment>
<keyword evidence="8" id="KW-0282">Flagellum</keyword>
<feature type="domain" description="FlgD Tudor-like" evidence="7">
    <location>
        <begin position="100"/>
        <end position="236"/>
    </location>
</feature>
<organism evidence="8 9">
    <name type="scientific">Pseudomonas oryzihabitans</name>
    <dbReference type="NCBI Taxonomy" id="47885"/>
    <lineage>
        <taxon>Bacteria</taxon>
        <taxon>Pseudomonadati</taxon>
        <taxon>Pseudomonadota</taxon>
        <taxon>Gammaproteobacteria</taxon>
        <taxon>Pseudomonadales</taxon>
        <taxon>Pseudomonadaceae</taxon>
        <taxon>Pseudomonas</taxon>
    </lineage>
</organism>
<name>A0A2Z5AD57_9PSED</name>
<dbReference type="Proteomes" id="UP000250579">
    <property type="component" value="Chromosome"/>
</dbReference>
<evidence type="ECO:0000259" key="7">
    <source>
        <dbReference type="Pfam" id="PF13861"/>
    </source>
</evidence>
<proteinExistence type="inferred from homology"/>
<dbReference type="Gene3D" id="2.60.40.4070">
    <property type="match status" value="1"/>
</dbReference>
<keyword evidence="3 5" id="KW-1005">Bacterial flagellum biogenesis</keyword>
<sequence length="240" mass="23923">MTTTSSTTSSSSLLSSALANSKVSSSSATSSGATTSGSTTSSLGKNDFLKLLVTQLNNQNPLNPQDNTEFVAQLAQFSSVESLQNLNTSVDSIVSNYNSSQALQASSLVGRSVISAGSSAVVDTTAGMTGSVVLPSSGSDLSVGVYNSAGSLVDTIPLDAKSAGTHSFSWDGKDSSGQTLASGTYTFKATAAIGGTSTALTTYLPNTVSSVTLGTSGGDMTLNLADGTNVALANVKTIGQ</sequence>
<dbReference type="Gene3D" id="2.30.30.910">
    <property type="match status" value="1"/>
</dbReference>
<dbReference type="EMBL" id="CP022198">
    <property type="protein sequence ID" value="AXA68009.1"/>
    <property type="molecule type" value="Genomic_DNA"/>
</dbReference>
<feature type="domain" description="FlgD/Vpr Ig-like" evidence="6">
    <location>
        <begin position="124"/>
        <end position="193"/>
    </location>
</feature>
<evidence type="ECO:0000256" key="5">
    <source>
        <dbReference type="RuleBase" id="RU362076"/>
    </source>
</evidence>
<dbReference type="Pfam" id="PF03963">
    <property type="entry name" value="FlgD"/>
    <property type="match status" value="1"/>
</dbReference>
<keyword evidence="8" id="KW-0966">Cell projection</keyword>
<protein>
    <recommendedName>
        <fullName evidence="2 5">Basal-body rod modification protein FlgD</fullName>
    </recommendedName>
</protein>
<comment type="function">
    <text evidence="4 5">Required for flagellar hook formation. May act as a scaffolding protein.</text>
</comment>
<keyword evidence="8" id="KW-0969">Cilium</keyword>
<dbReference type="Pfam" id="PF13860">
    <property type="entry name" value="FlgD_ig"/>
    <property type="match status" value="1"/>
</dbReference>
<dbReference type="InterPro" id="IPR025963">
    <property type="entry name" value="FLgD_Tudor"/>
</dbReference>
<accession>A0A2Z5AD57</accession>
<dbReference type="AlphaFoldDB" id="A0A2Z5AD57"/>
<dbReference type="Pfam" id="PF13861">
    <property type="entry name" value="FLgD_tudor"/>
    <property type="match status" value="1"/>
</dbReference>
<gene>
    <name evidence="8" type="ORF">CE139_20120</name>
</gene>
<dbReference type="GO" id="GO:0044781">
    <property type="term" value="P:bacterial-type flagellum organization"/>
    <property type="evidence" value="ECO:0007669"/>
    <property type="project" value="UniProtKB-UniRule"/>
</dbReference>
<evidence type="ECO:0000313" key="8">
    <source>
        <dbReference type="EMBL" id="AXA68009.1"/>
    </source>
</evidence>
<evidence type="ECO:0000256" key="2">
    <source>
        <dbReference type="ARBA" id="ARBA00016013"/>
    </source>
</evidence>
<dbReference type="InterPro" id="IPR005648">
    <property type="entry name" value="FlgD"/>
</dbReference>
<evidence type="ECO:0000256" key="1">
    <source>
        <dbReference type="ARBA" id="ARBA00010577"/>
    </source>
</evidence>
<dbReference type="InterPro" id="IPR025965">
    <property type="entry name" value="FlgD/Vpr_Ig-like"/>
</dbReference>